<sequence>MGLRTVFKLGILGLAAAESSVVSLYLWDADPQPLAASVVAATASKTTYRINCASSVESKECELGPGFMYTASPSTVEWMIGAPYNIGPDVCSMKGTLTAVCTVAVPTETSARTLTSTLHKTAVTVTAGPSVTMAQASATDAGAEGSTTFHTSDVLSDASTAPVSTGGLPQITARAGLALGAAVALVAGGL</sequence>
<evidence type="ECO:0000313" key="3">
    <source>
        <dbReference type="Proteomes" id="UP001219568"/>
    </source>
</evidence>
<reference evidence="2" key="1">
    <citation type="journal article" date="2023" name="IMA Fungus">
        <title>Comparative genomic study of the Penicillium genus elucidates a diverse pangenome and 15 lateral gene transfer events.</title>
        <authorList>
            <person name="Petersen C."/>
            <person name="Sorensen T."/>
            <person name="Nielsen M.R."/>
            <person name="Sondergaard T.E."/>
            <person name="Sorensen J.L."/>
            <person name="Fitzpatrick D.A."/>
            <person name="Frisvad J.C."/>
            <person name="Nielsen K.L."/>
        </authorList>
    </citation>
    <scope>NUCLEOTIDE SEQUENCE</scope>
    <source>
        <strain evidence="2">IBT 15450</strain>
    </source>
</reference>
<accession>A0AAD6I9Q6</accession>
<evidence type="ECO:0000313" key="2">
    <source>
        <dbReference type="EMBL" id="KAJ6038527.1"/>
    </source>
</evidence>
<dbReference type="AlphaFoldDB" id="A0AAD6I9Q6"/>
<name>A0AAD6I9Q6_PENCN</name>
<dbReference type="Proteomes" id="UP001219568">
    <property type="component" value="Unassembled WGS sequence"/>
</dbReference>
<keyword evidence="3" id="KW-1185">Reference proteome</keyword>
<dbReference type="PANTHER" id="PTHR40640">
    <property type="entry name" value="ANCHORED GLYCOPROTEIN, PUTATIVE (AFU_ORTHOLOGUE AFUA_8G04860)-RELATED"/>
    <property type="match status" value="1"/>
</dbReference>
<dbReference type="EMBL" id="JAQJZL010000009">
    <property type="protein sequence ID" value="KAJ6038527.1"/>
    <property type="molecule type" value="Genomic_DNA"/>
</dbReference>
<reference evidence="2" key="2">
    <citation type="submission" date="2023-01" db="EMBL/GenBank/DDBJ databases">
        <authorList>
            <person name="Petersen C."/>
        </authorList>
    </citation>
    <scope>NUCLEOTIDE SEQUENCE</scope>
    <source>
        <strain evidence="2">IBT 15450</strain>
    </source>
</reference>
<protein>
    <recommendedName>
        <fullName evidence="4">GPI anchored glycoprotein</fullName>
    </recommendedName>
</protein>
<proteinExistence type="predicted"/>
<evidence type="ECO:0000256" key="1">
    <source>
        <dbReference type="SAM" id="SignalP"/>
    </source>
</evidence>
<gene>
    <name evidence="2" type="ORF">N7460_008298</name>
</gene>
<feature type="signal peptide" evidence="1">
    <location>
        <begin position="1"/>
        <end position="17"/>
    </location>
</feature>
<keyword evidence="1" id="KW-0732">Signal</keyword>
<dbReference type="PANTHER" id="PTHR40640:SF1">
    <property type="entry name" value="ANCHORED GLYCOPROTEIN, PUTATIVE (AFU_ORTHOLOGUE AFUA_8G04860)-RELATED"/>
    <property type="match status" value="1"/>
</dbReference>
<organism evidence="2 3">
    <name type="scientific">Penicillium canescens</name>
    <dbReference type="NCBI Taxonomy" id="5083"/>
    <lineage>
        <taxon>Eukaryota</taxon>
        <taxon>Fungi</taxon>
        <taxon>Dikarya</taxon>
        <taxon>Ascomycota</taxon>
        <taxon>Pezizomycotina</taxon>
        <taxon>Eurotiomycetes</taxon>
        <taxon>Eurotiomycetidae</taxon>
        <taxon>Eurotiales</taxon>
        <taxon>Aspergillaceae</taxon>
        <taxon>Penicillium</taxon>
    </lineage>
</organism>
<evidence type="ECO:0008006" key="4">
    <source>
        <dbReference type="Google" id="ProtNLM"/>
    </source>
</evidence>
<comment type="caution">
    <text evidence="2">The sequence shown here is derived from an EMBL/GenBank/DDBJ whole genome shotgun (WGS) entry which is preliminary data.</text>
</comment>
<feature type="chain" id="PRO_5042173154" description="GPI anchored glycoprotein" evidence="1">
    <location>
        <begin position="18"/>
        <end position="190"/>
    </location>
</feature>